<sequence>MRDERLRNDTRRAIAELLNELYLLGSRVADGNDEDLIWNLAKSGLIQAPLAQELVDVISLYRSGSDELIYASLVRIMEDIEEAYHTLKARLEGS</sequence>
<proteinExistence type="predicted"/>
<dbReference type="KEGG" id="mpru:DFR88_02890"/>
<evidence type="ECO:0000313" key="1">
    <source>
        <dbReference type="EMBL" id="QCO31171.1"/>
    </source>
</evidence>
<protein>
    <recommendedName>
        <fullName evidence="3">DUF86 domain-containing protein</fullName>
    </recommendedName>
</protein>
<gene>
    <name evidence="1" type="ORF">DFR88_02890</name>
</gene>
<dbReference type="Proteomes" id="UP000298568">
    <property type="component" value="Chromosome"/>
</dbReference>
<accession>A0A4D8RVK6</accession>
<dbReference type="AlphaFoldDB" id="A0A4D8RVK6"/>
<reference evidence="1 2" key="1">
    <citation type="submission" date="2018-07" db="EMBL/GenBank/DDBJ databases">
        <title>Complete Genome Sequences of Extremely Thermoacidophilic, Metal-Mobilizing Type-Strain Members of the Archaeal Family Sulfolobaceae: Acidianus brierleyi DSM-1651T, Acidianus sulfidivorans DSM-18786T, Metallosphaera hakonensis DSM-7519T, and Metallosphaera prunae DSM-10039T.</title>
        <authorList>
            <person name="Counts J.A."/>
            <person name="Kelly R.M."/>
        </authorList>
    </citation>
    <scope>NUCLEOTIDE SEQUENCE [LARGE SCALE GENOMIC DNA]</scope>
    <source>
        <strain evidence="1 2">Ron 12/II</strain>
    </source>
</reference>
<dbReference type="EMBL" id="CP031156">
    <property type="protein sequence ID" value="QCO31171.1"/>
    <property type="molecule type" value="Genomic_DNA"/>
</dbReference>
<evidence type="ECO:0000313" key="2">
    <source>
        <dbReference type="Proteomes" id="UP000298568"/>
    </source>
</evidence>
<keyword evidence="2" id="KW-1185">Reference proteome</keyword>
<evidence type="ECO:0008006" key="3">
    <source>
        <dbReference type="Google" id="ProtNLM"/>
    </source>
</evidence>
<organism evidence="1 2">
    <name type="scientific">Metallosphaera prunae</name>
    <dbReference type="NCBI Taxonomy" id="47304"/>
    <lineage>
        <taxon>Archaea</taxon>
        <taxon>Thermoproteota</taxon>
        <taxon>Thermoprotei</taxon>
        <taxon>Sulfolobales</taxon>
        <taxon>Sulfolobaceae</taxon>
        <taxon>Metallosphaera</taxon>
    </lineage>
</organism>
<name>A0A4D8RVK6_METPR</name>